<keyword evidence="1" id="KW-0812">Transmembrane</keyword>
<accession>A0A2U3RXZ0</accession>
<feature type="transmembrane region" description="Helical" evidence="1">
    <location>
        <begin position="27"/>
        <end position="43"/>
    </location>
</feature>
<organism evidence="3">
    <name type="scientific">Streptococcus pneumoniae</name>
    <dbReference type="NCBI Taxonomy" id="1313"/>
    <lineage>
        <taxon>Bacteria</taxon>
        <taxon>Bacillati</taxon>
        <taxon>Bacillota</taxon>
        <taxon>Bacilli</taxon>
        <taxon>Lactobacillales</taxon>
        <taxon>Streptococcaceae</taxon>
        <taxon>Streptococcus</taxon>
    </lineage>
</organism>
<evidence type="ECO:0000313" key="3">
    <source>
        <dbReference type="EMBL" id="SPR70934.1"/>
    </source>
</evidence>
<keyword evidence="1" id="KW-1133">Transmembrane helix</keyword>
<protein>
    <submittedName>
        <fullName evidence="3">Membrane protein, putative</fullName>
    </submittedName>
</protein>
<evidence type="ECO:0000259" key="2">
    <source>
        <dbReference type="Pfam" id="PF07158"/>
    </source>
</evidence>
<feature type="transmembrane region" description="Helical" evidence="1">
    <location>
        <begin position="55"/>
        <end position="75"/>
    </location>
</feature>
<dbReference type="Pfam" id="PF07158">
    <property type="entry name" value="MatC_N"/>
    <property type="match status" value="1"/>
</dbReference>
<sequence>MIHLIMISAIALAIGIGYRTKINIDLLAIAFSYLIATTLMGLSPKELLHFWPTSLFFTIFSVSLFYNFAITNGTLDVLAQHILYRTRTYPNALYMILYLMATLLSALGAGFFTTMAVCCPLAITLCQKADKHPLIGAQAVNWGASGGANLITKGIKYYVFYRFHQLNILTSFEKIFTITTKFLLCNKAVGFGDTDPD</sequence>
<keyword evidence="1" id="KW-0472">Membrane</keyword>
<feature type="domain" description="Dicarboxylate carrier MatC N-terminal" evidence="2">
    <location>
        <begin position="2"/>
        <end position="148"/>
    </location>
</feature>
<gene>
    <name evidence="3" type="ORF">SPRM200_0318</name>
</gene>
<proteinExistence type="predicted"/>
<dbReference type="AlphaFoldDB" id="A0A2U3RXZ0"/>
<dbReference type="InterPro" id="IPR009827">
    <property type="entry name" value="MatC_N"/>
</dbReference>
<reference evidence="3" key="1">
    <citation type="submission" date="2018-02" db="EMBL/GenBank/DDBJ databases">
        <authorList>
            <person name="Cohen D.B."/>
            <person name="Kent A.D."/>
        </authorList>
    </citation>
    <scope>NUCLEOTIDE SEQUENCE</scope>
    <source>
        <strain evidence="3">RM200</strain>
    </source>
</reference>
<name>A0A2U3RXZ0_STREE</name>
<evidence type="ECO:0000256" key="1">
    <source>
        <dbReference type="SAM" id="Phobius"/>
    </source>
</evidence>
<feature type="transmembrane region" description="Helical" evidence="1">
    <location>
        <begin position="95"/>
        <end position="123"/>
    </location>
</feature>
<dbReference type="EMBL" id="OVLM01000009">
    <property type="protein sequence ID" value="SPR70934.1"/>
    <property type="molecule type" value="Genomic_DNA"/>
</dbReference>